<evidence type="ECO:0000256" key="7">
    <source>
        <dbReference type="ARBA" id="ARBA00023242"/>
    </source>
</evidence>
<protein>
    <submittedName>
        <fullName evidence="9">Uncharacterized protein</fullName>
    </submittedName>
</protein>
<evidence type="ECO:0000256" key="5">
    <source>
        <dbReference type="ARBA" id="ARBA00022833"/>
    </source>
</evidence>
<dbReference type="Gene3D" id="3.30.710.10">
    <property type="entry name" value="Potassium Channel Kv1.1, Chain A"/>
    <property type="match status" value="1"/>
</dbReference>
<feature type="region of interest" description="Disordered" evidence="8">
    <location>
        <begin position="846"/>
        <end position="919"/>
    </location>
</feature>
<feature type="region of interest" description="Disordered" evidence="8">
    <location>
        <begin position="67"/>
        <end position="92"/>
    </location>
</feature>
<dbReference type="GO" id="GO:0008270">
    <property type="term" value="F:zinc ion binding"/>
    <property type="evidence" value="ECO:0007669"/>
    <property type="project" value="UniProtKB-KW"/>
</dbReference>
<accession>A0A7R8WEZ3</accession>
<evidence type="ECO:0000313" key="9">
    <source>
        <dbReference type="EMBL" id="CAD7230431.1"/>
    </source>
</evidence>
<dbReference type="Gene3D" id="3.30.160.60">
    <property type="entry name" value="Classic Zinc Finger"/>
    <property type="match status" value="6"/>
</dbReference>
<dbReference type="Pfam" id="PF00096">
    <property type="entry name" value="zf-C2H2"/>
    <property type="match status" value="5"/>
</dbReference>
<feature type="compositionally biased region" description="Acidic residues" evidence="8">
    <location>
        <begin position="514"/>
        <end position="525"/>
    </location>
</feature>
<feature type="region of interest" description="Disordered" evidence="8">
    <location>
        <begin position="596"/>
        <end position="647"/>
    </location>
</feature>
<dbReference type="InterPro" id="IPR017956">
    <property type="entry name" value="AT_hook_DNA-bd_motif"/>
</dbReference>
<sequence length="1211" mass="132081">PIPIPTAGPTPTPSDEARLSSPLHPTPTLLCLASISHEEPADSQPTQPCLRAHPPVIPALWAGPWAHPTPTVPHPPPEARRRRSTNTKKTLSPPPLLGVDLWKAGPILIDLKKTLAKMQVLDCVEVMNPTEIVHCPPSALLDNYQALSPMRETGDVILVGSDGGCIRAHSVLLGALSPILHSYLSAADLCPHGEATLIFPDLKLKVLSTFIDVLYTGKTVLRACDVAEVEEAAAWLCLTGDWTNLVSRMEPVLTHSVAFGAKMKKAGGHLLEIVVNGRRQFAPLESKKTSVPKKSISKATCKHCGKRFPSRVSLEKHINSCENAAHAGSEASSSSKEISCGVCWKVFRKPSDLVRHLPMHLDLIRTKQGTTKCDVCQEIFSKKSELVDHMTTVHLTEFDPENDDIDIDLGDVEPSSTPSSIKEYPCGICETKCPNVTALIAHVKTHDKEPDSDGEELRSDQDQPRAPRWKWEYACPSCDATFDTGPDLQQHSKDIHNDEILDTMLEDCSQVVDDAGDDDESDEQEQQTGEPPKKRGPGRPRKNASTPTPSTSTTKAVKRKIEPVGTSSFVRFMASLWPPSATLPVGHWVMQHPASQVPSTSFVPPQLPLPSQPQSVTPKKKEKRDKEPDSDGEELRSDQDHPRAPRWKWEYACPSCDATFDTGPDLQQHSKDIHNDEILDTMLEDCSQVVDDAGDDDESDEQEQQTGEPPKKRGPGRPRKNASTPTPSTSTTKAVKRKIEPVGTSSFGRVRFKKVKLNPNGLSVSPFYGVPLAPIRHSSRWTLGDATPRLPSSLHQLRPPATPPPVAASERHPQEKGEAVRFMASLWPPSATLPVGHWVMQHPASQVPSTSFVPPQLPLPPQPQSATPKKKEKRDASTSTSIDSPWSSPHSLGPPGSLHQLSHLPPTSRHSPSPAHHHLAHQHHFLFSQPQHGGAHHVQQHQAVPQQQQQSQQQAKGGGGSGNGGSQSSNPSPGAGNPMAPTPTAATPFSCPICNRSFSKEERLRAHQRTAHEGPSSDLPFRCPTCLKGYRKEEKLRNHFLICQEISGGRAFVCDVCSKGFAKQDKLARHRKIHSGLKPYACPTCFKTFSRSDKVKRHVRTHTGEKPYNCEICHKQFSRSDKLAEHKRQGRCKADTSGGGGAGRRSEGGRQNSPPPMAHHHPGNAGHGSRPHSSDHFADSPSPVGLYLGGGVQHPIPNMLCKSSGLPPIPP</sequence>
<dbReference type="OrthoDB" id="6354171at2759"/>
<dbReference type="SUPFAM" id="SSF54695">
    <property type="entry name" value="POZ domain"/>
    <property type="match status" value="1"/>
</dbReference>
<evidence type="ECO:0000256" key="2">
    <source>
        <dbReference type="ARBA" id="ARBA00022723"/>
    </source>
</evidence>
<proteinExistence type="predicted"/>
<feature type="region of interest" description="Disordered" evidence="8">
    <location>
        <begin position="445"/>
        <end position="468"/>
    </location>
</feature>
<dbReference type="InterPro" id="IPR036236">
    <property type="entry name" value="Znf_C2H2_sf"/>
</dbReference>
<dbReference type="AlphaFoldDB" id="A0A7R8WEZ3"/>
<evidence type="ECO:0000256" key="6">
    <source>
        <dbReference type="ARBA" id="ARBA00023125"/>
    </source>
</evidence>
<feature type="region of interest" description="Disordered" evidence="8">
    <location>
        <begin position="790"/>
        <end position="817"/>
    </location>
</feature>
<dbReference type="PROSITE" id="PS00028">
    <property type="entry name" value="ZINC_FINGER_C2H2_1"/>
    <property type="match status" value="8"/>
</dbReference>
<feature type="region of interest" description="Disordered" evidence="8">
    <location>
        <begin position="1124"/>
        <end position="1189"/>
    </location>
</feature>
<feature type="compositionally biased region" description="Low complexity" evidence="8">
    <location>
        <begin position="966"/>
        <end position="984"/>
    </location>
</feature>
<evidence type="ECO:0000256" key="8">
    <source>
        <dbReference type="SAM" id="MobiDB-lite"/>
    </source>
</evidence>
<organism evidence="9">
    <name type="scientific">Cyprideis torosa</name>
    <dbReference type="NCBI Taxonomy" id="163714"/>
    <lineage>
        <taxon>Eukaryota</taxon>
        <taxon>Metazoa</taxon>
        <taxon>Ecdysozoa</taxon>
        <taxon>Arthropoda</taxon>
        <taxon>Crustacea</taxon>
        <taxon>Oligostraca</taxon>
        <taxon>Ostracoda</taxon>
        <taxon>Podocopa</taxon>
        <taxon>Podocopida</taxon>
        <taxon>Cytherocopina</taxon>
        <taxon>Cytheroidea</taxon>
        <taxon>Cytherideidae</taxon>
        <taxon>Cyprideis</taxon>
    </lineage>
</organism>
<evidence type="ECO:0000256" key="4">
    <source>
        <dbReference type="ARBA" id="ARBA00022771"/>
    </source>
</evidence>
<feature type="compositionally biased region" description="Gly residues" evidence="8">
    <location>
        <begin position="956"/>
        <end position="965"/>
    </location>
</feature>
<dbReference type="GO" id="GO:0003677">
    <property type="term" value="F:DNA binding"/>
    <property type="evidence" value="ECO:0007669"/>
    <property type="project" value="UniProtKB-KW"/>
</dbReference>
<feature type="compositionally biased region" description="Low complexity" evidence="8">
    <location>
        <begin position="877"/>
        <end position="899"/>
    </location>
</feature>
<feature type="compositionally biased region" description="Low complexity" evidence="8">
    <location>
        <begin position="723"/>
        <end position="732"/>
    </location>
</feature>
<feature type="compositionally biased region" description="Pro residues" evidence="8">
    <location>
        <begin position="1"/>
        <end position="12"/>
    </location>
</feature>
<dbReference type="PROSITE" id="PS50157">
    <property type="entry name" value="ZINC_FINGER_C2H2_2"/>
    <property type="match status" value="9"/>
</dbReference>
<dbReference type="Pfam" id="PF00651">
    <property type="entry name" value="BTB"/>
    <property type="match status" value="1"/>
</dbReference>
<dbReference type="Pfam" id="PF13912">
    <property type="entry name" value="zf-C2H2_6"/>
    <property type="match status" value="1"/>
</dbReference>
<dbReference type="InterPro" id="IPR011333">
    <property type="entry name" value="SKP1/BTB/POZ_sf"/>
</dbReference>
<feature type="compositionally biased region" description="Low complexity" evidence="8">
    <location>
        <begin position="940"/>
        <end position="955"/>
    </location>
</feature>
<keyword evidence="7" id="KW-0539">Nucleus</keyword>
<keyword evidence="3" id="KW-0677">Repeat</keyword>
<feature type="region of interest" description="Disordered" evidence="8">
    <location>
        <begin position="931"/>
        <end position="984"/>
    </location>
</feature>
<dbReference type="EMBL" id="OB662687">
    <property type="protein sequence ID" value="CAD7230431.1"/>
    <property type="molecule type" value="Genomic_DNA"/>
</dbReference>
<dbReference type="PANTHER" id="PTHR16515:SF66">
    <property type="entry name" value="C2H2-TYPE DOMAIN-CONTAINING PROTEIN"/>
    <property type="match status" value="1"/>
</dbReference>
<reference evidence="9" key="1">
    <citation type="submission" date="2020-11" db="EMBL/GenBank/DDBJ databases">
        <authorList>
            <person name="Tran Van P."/>
        </authorList>
    </citation>
    <scope>NUCLEOTIDE SEQUENCE</scope>
</reference>
<feature type="compositionally biased region" description="Basic and acidic residues" evidence="8">
    <location>
        <begin position="624"/>
        <end position="647"/>
    </location>
</feature>
<name>A0A7R8WEZ3_9CRUS</name>
<feature type="region of interest" description="Disordered" evidence="8">
    <location>
        <begin position="512"/>
        <end position="560"/>
    </location>
</feature>
<evidence type="ECO:0000256" key="3">
    <source>
        <dbReference type="ARBA" id="ARBA00022737"/>
    </source>
</evidence>
<dbReference type="FunFam" id="3.30.160.60:FF:002343">
    <property type="entry name" value="Zinc finger protein 33A"/>
    <property type="match status" value="1"/>
</dbReference>
<dbReference type="SMART" id="SM00225">
    <property type="entry name" value="BTB"/>
    <property type="match status" value="1"/>
</dbReference>
<keyword evidence="5" id="KW-0862">Zinc</keyword>
<dbReference type="GO" id="GO:0005634">
    <property type="term" value="C:nucleus"/>
    <property type="evidence" value="ECO:0007669"/>
    <property type="project" value="UniProtKB-SubCell"/>
</dbReference>
<dbReference type="SMART" id="SM00355">
    <property type="entry name" value="ZnF_C2H2"/>
    <property type="match status" value="11"/>
</dbReference>
<feature type="region of interest" description="Disordered" evidence="8">
    <location>
        <begin position="690"/>
        <end position="737"/>
    </location>
</feature>
<dbReference type="InterPro" id="IPR050331">
    <property type="entry name" value="Zinc_finger"/>
</dbReference>
<gene>
    <name evidence="9" type="ORF">CTOB1V02_LOCUS8289</name>
</gene>
<evidence type="ECO:0000256" key="1">
    <source>
        <dbReference type="ARBA" id="ARBA00004123"/>
    </source>
</evidence>
<dbReference type="GO" id="GO:0006355">
    <property type="term" value="P:regulation of DNA-templated transcription"/>
    <property type="evidence" value="ECO:0007669"/>
    <property type="project" value="UniProtKB-ARBA"/>
</dbReference>
<feature type="compositionally biased region" description="Low complexity" evidence="8">
    <location>
        <begin position="545"/>
        <end position="554"/>
    </location>
</feature>
<dbReference type="InterPro" id="IPR013087">
    <property type="entry name" value="Znf_C2H2_type"/>
</dbReference>
<dbReference type="InterPro" id="IPR000210">
    <property type="entry name" value="BTB/POZ_dom"/>
</dbReference>
<keyword evidence="6" id="KW-0238">DNA-binding</keyword>
<dbReference type="FunFam" id="3.30.160.60:FF:000176">
    <property type="entry name" value="zinc finger protein 70"/>
    <property type="match status" value="1"/>
</dbReference>
<dbReference type="SUPFAM" id="SSF57667">
    <property type="entry name" value="beta-beta-alpha zinc fingers"/>
    <property type="match status" value="4"/>
</dbReference>
<keyword evidence="4" id="KW-0863">Zinc-finger</keyword>
<feature type="compositionally biased region" description="Acidic residues" evidence="8">
    <location>
        <begin position="692"/>
        <end position="703"/>
    </location>
</feature>
<keyword evidence="2" id="KW-0479">Metal-binding</keyword>
<feature type="non-terminal residue" evidence="9">
    <location>
        <position position="1"/>
    </location>
</feature>
<feature type="region of interest" description="Disordered" evidence="8">
    <location>
        <begin position="1"/>
        <end position="25"/>
    </location>
</feature>
<comment type="subcellular location">
    <subcellularLocation>
        <location evidence="1">Nucleus</location>
    </subcellularLocation>
</comment>
<dbReference type="SMART" id="SM00384">
    <property type="entry name" value="AT_hook"/>
    <property type="match status" value="2"/>
</dbReference>
<dbReference type="PANTHER" id="PTHR16515">
    <property type="entry name" value="PR DOMAIN ZINC FINGER PROTEIN"/>
    <property type="match status" value="1"/>
</dbReference>
<dbReference type="PROSITE" id="PS50097">
    <property type="entry name" value="BTB"/>
    <property type="match status" value="1"/>
</dbReference>